<dbReference type="GO" id="GO:0016020">
    <property type="term" value="C:membrane"/>
    <property type="evidence" value="ECO:0007669"/>
    <property type="project" value="UniProtKB-SubCell"/>
</dbReference>
<evidence type="ECO:0000313" key="11">
    <source>
        <dbReference type="EMBL" id="TFY59957.1"/>
    </source>
</evidence>
<dbReference type="STRING" id="34475.A0A4Y9YEG2"/>
<evidence type="ECO:0000256" key="9">
    <source>
        <dbReference type="SAM" id="MobiDB-lite"/>
    </source>
</evidence>
<dbReference type="SUPFAM" id="SSF64268">
    <property type="entry name" value="PX domain"/>
    <property type="match status" value="1"/>
</dbReference>
<accession>A0A4Y9YEG2</accession>
<dbReference type="GO" id="GO:0005829">
    <property type="term" value="C:cytosol"/>
    <property type="evidence" value="ECO:0007669"/>
    <property type="project" value="GOC"/>
</dbReference>
<dbReference type="InterPro" id="IPR045734">
    <property type="entry name" value="Snx8_BAR_dom"/>
</dbReference>
<dbReference type="Proteomes" id="UP000298390">
    <property type="component" value="Unassembled WGS sequence"/>
</dbReference>
<feature type="region of interest" description="Disordered" evidence="9">
    <location>
        <begin position="456"/>
        <end position="477"/>
    </location>
</feature>
<dbReference type="InterPro" id="IPR028662">
    <property type="entry name" value="SNX8/Mvp1"/>
</dbReference>
<comment type="subcellular location">
    <subcellularLocation>
        <location evidence="2">Cytoplasm</location>
    </subcellularLocation>
    <subcellularLocation>
        <location evidence="1">Membrane</location>
        <topology evidence="1">Peripheral membrane protein</topology>
        <orientation evidence="1">Cytoplasmic side</orientation>
    </subcellularLocation>
</comment>
<dbReference type="GO" id="GO:0006623">
    <property type="term" value="P:protein targeting to vacuole"/>
    <property type="evidence" value="ECO:0007669"/>
    <property type="project" value="TreeGrafter"/>
</dbReference>
<dbReference type="PROSITE" id="PS50195">
    <property type="entry name" value="PX"/>
    <property type="match status" value="1"/>
</dbReference>
<feature type="compositionally biased region" description="Polar residues" evidence="9">
    <location>
        <begin position="26"/>
        <end position="46"/>
    </location>
</feature>
<evidence type="ECO:0000256" key="4">
    <source>
        <dbReference type="ARBA" id="ARBA00014268"/>
    </source>
</evidence>
<evidence type="ECO:0000256" key="5">
    <source>
        <dbReference type="ARBA" id="ARBA00022448"/>
    </source>
</evidence>
<dbReference type="PANTHER" id="PTHR47554">
    <property type="entry name" value="SORTING NEXIN MVP1"/>
    <property type="match status" value="1"/>
</dbReference>
<keyword evidence="5" id="KW-0813">Transport</keyword>
<sequence length="697" mass="77094">RPSIARGLKGDVEPDMFNAPRPSQPYGASTSNGLGVNSFMSENPLASSMYDDGLDPWSNSPSPAPPPVPSYPTTSSSGLSSVIGNATVPPIYIQAFVTVDDTNTGETSVSALSRVLRTSALPASTIDKIVSLVSSRPRVSRLEFYVALALAALVQSGKDVSIERVAQLAQDDELPVPTLDLASLPSSNSTFGPYSMPDPPRSIAPRSYSAEDPWSVPKYPSSAITSPPITNGAGPGAGGVTNGATSSIAGTGLPKEWWRKQETIHVNILGQQGFLLNRYLAYEVTSDRGAPVPRRYSEFVFLWDCLVKRYPFRLLPALPPKRVGPDENFLEQRRKGLARFLNFIVNHPIIKDDGVLAVFLTEPSFEAWRKHTSISYEEESASKRVDRVEEMGIPSDLNEKLNFVRGKVGYLIEHWQRICMLAERIIRRREAEAVRVPHLVRRAYLPAHFALPPFSSPSTSISAPTPSSAASSPTTASDTESLASSIFGGFTRPRLIDAQADLSRLTNTMKSLVEVNERCWRGDECELCAGVRQGLVDTATHMQKHSDMLEHRSRTMQYSTLEALKGERDLYIALRDLFIRYDRLSGDQVDRLKKRVDANSLKLEGIKQAHKDGWEQEADKYTVLIEKDQAAIAAALNRRVFVRACMWHELRVVLHNRENTLISQAVQAFAREELDFSESAVANWATMMDEVANMPYE</sequence>
<dbReference type="AlphaFoldDB" id="A0A4Y9YEG2"/>
<protein>
    <recommendedName>
        <fullName evidence="4">Sorting nexin MVP1</fullName>
    </recommendedName>
</protein>
<proteinExistence type="inferred from homology"/>
<dbReference type="PANTHER" id="PTHR47554:SF1">
    <property type="entry name" value="SORTING NEXIN MVP1"/>
    <property type="match status" value="1"/>
</dbReference>
<reference evidence="11 12" key="1">
    <citation type="submission" date="2019-01" db="EMBL/GenBank/DDBJ databases">
        <title>Genome sequencing of the rare red list fungi Fomitopsis rosea.</title>
        <authorList>
            <person name="Buettner E."/>
            <person name="Kellner H."/>
        </authorList>
    </citation>
    <scope>NUCLEOTIDE SEQUENCE [LARGE SCALE GENOMIC DNA]</scope>
    <source>
        <strain evidence="11 12">DSM 105464</strain>
    </source>
</reference>
<name>A0A4Y9YEG2_9APHY</name>
<comment type="similarity">
    <text evidence="3">Belongs to the sorting nexin family.</text>
</comment>
<evidence type="ECO:0000256" key="3">
    <source>
        <dbReference type="ARBA" id="ARBA00010883"/>
    </source>
</evidence>
<dbReference type="GO" id="GO:0032266">
    <property type="term" value="F:phosphatidylinositol-3-phosphate binding"/>
    <property type="evidence" value="ECO:0007669"/>
    <property type="project" value="TreeGrafter"/>
</dbReference>
<dbReference type="GO" id="GO:0005768">
    <property type="term" value="C:endosome"/>
    <property type="evidence" value="ECO:0007669"/>
    <property type="project" value="TreeGrafter"/>
</dbReference>
<dbReference type="InterPro" id="IPR036871">
    <property type="entry name" value="PX_dom_sf"/>
</dbReference>
<evidence type="ECO:0000256" key="2">
    <source>
        <dbReference type="ARBA" id="ARBA00004496"/>
    </source>
</evidence>
<dbReference type="InterPro" id="IPR001683">
    <property type="entry name" value="PX_dom"/>
</dbReference>
<feature type="domain" description="PX" evidence="10">
    <location>
        <begin position="260"/>
        <end position="366"/>
    </location>
</feature>
<organism evidence="11 12">
    <name type="scientific">Rhodofomes roseus</name>
    <dbReference type="NCBI Taxonomy" id="34475"/>
    <lineage>
        <taxon>Eukaryota</taxon>
        <taxon>Fungi</taxon>
        <taxon>Dikarya</taxon>
        <taxon>Basidiomycota</taxon>
        <taxon>Agaricomycotina</taxon>
        <taxon>Agaricomycetes</taxon>
        <taxon>Polyporales</taxon>
        <taxon>Rhodofomes</taxon>
    </lineage>
</organism>
<dbReference type="Gene3D" id="1.10.238.10">
    <property type="entry name" value="EF-hand"/>
    <property type="match status" value="1"/>
</dbReference>
<dbReference type="Gene3D" id="3.30.1520.10">
    <property type="entry name" value="Phox-like domain"/>
    <property type="match status" value="1"/>
</dbReference>
<keyword evidence="7" id="KW-0653">Protein transport</keyword>
<feature type="region of interest" description="Disordered" evidence="9">
    <location>
        <begin position="1"/>
        <end position="76"/>
    </location>
</feature>
<dbReference type="GO" id="GO:0042147">
    <property type="term" value="P:retrograde transport, endosome to Golgi"/>
    <property type="evidence" value="ECO:0007669"/>
    <property type="project" value="InterPro"/>
</dbReference>
<comment type="caution">
    <text evidence="11">The sequence shown here is derived from an EMBL/GenBank/DDBJ whole genome shotgun (WGS) entry which is preliminary data.</text>
</comment>
<keyword evidence="8" id="KW-0472">Membrane</keyword>
<feature type="non-terminal residue" evidence="11">
    <location>
        <position position="1"/>
    </location>
</feature>
<evidence type="ECO:0000256" key="7">
    <source>
        <dbReference type="ARBA" id="ARBA00022927"/>
    </source>
</evidence>
<evidence type="ECO:0000256" key="8">
    <source>
        <dbReference type="ARBA" id="ARBA00023136"/>
    </source>
</evidence>
<evidence type="ECO:0000256" key="1">
    <source>
        <dbReference type="ARBA" id="ARBA00004287"/>
    </source>
</evidence>
<evidence type="ECO:0000313" key="12">
    <source>
        <dbReference type="Proteomes" id="UP000298390"/>
    </source>
</evidence>
<gene>
    <name evidence="11" type="ORF">EVJ58_g5443</name>
</gene>
<dbReference type="SMART" id="SM00312">
    <property type="entry name" value="PX"/>
    <property type="match status" value="1"/>
</dbReference>
<evidence type="ECO:0000259" key="10">
    <source>
        <dbReference type="PROSITE" id="PS50195"/>
    </source>
</evidence>
<dbReference type="Pfam" id="PF00787">
    <property type="entry name" value="PX"/>
    <property type="match status" value="1"/>
</dbReference>
<dbReference type="Pfam" id="PF19566">
    <property type="entry name" value="Snx8_BAR_dom"/>
    <property type="match status" value="1"/>
</dbReference>
<keyword evidence="6" id="KW-0963">Cytoplasm</keyword>
<dbReference type="EMBL" id="SEKV01000278">
    <property type="protein sequence ID" value="TFY59957.1"/>
    <property type="molecule type" value="Genomic_DNA"/>
</dbReference>
<evidence type="ECO:0000256" key="6">
    <source>
        <dbReference type="ARBA" id="ARBA00022490"/>
    </source>
</evidence>